<dbReference type="EMBL" id="JAMKOV010000002">
    <property type="protein sequence ID" value="KAI8042306.1"/>
    <property type="molecule type" value="Genomic_DNA"/>
</dbReference>
<name>A0A9Q0BS96_9MUSC</name>
<feature type="region of interest" description="Disordered" evidence="1">
    <location>
        <begin position="145"/>
        <end position="198"/>
    </location>
</feature>
<feature type="compositionally biased region" description="Basic residues" evidence="1">
    <location>
        <begin position="156"/>
        <end position="166"/>
    </location>
</feature>
<gene>
    <name evidence="2" type="ORF">M5D96_003608</name>
</gene>
<reference evidence="2" key="1">
    <citation type="journal article" date="2023" name="Genome Biol. Evol.">
        <title>Long-read-based Genome Assembly of Drosophila gunungcola Reveals Fewer Chemosensory Genes in Flower-breeding Species.</title>
        <authorList>
            <person name="Negi A."/>
            <person name="Liao B.Y."/>
            <person name="Yeh S.D."/>
        </authorList>
    </citation>
    <scope>NUCLEOTIDE SEQUENCE</scope>
    <source>
        <strain evidence="2">Sukarami</strain>
    </source>
</reference>
<accession>A0A9Q0BS96</accession>
<dbReference type="OrthoDB" id="7872762at2759"/>
<protein>
    <submittedName>
        <fullName evidence="2">Uncharacterized protein</fullName>
    </submittedName>
</protein>
<dbReference type="Proteomes" id="UP001059596">
    <property type="component" value="Unassembled WGS sequence"/>
</dbReference>
<feature type="region of interest" description="Disordered" evidence="1">
    <location>
        <begin position="264"/>
        <end position="304"/>
    </location>
</feature>
<dbReference type="AlphaFoldDB" id="A0A9Q0BS96"/>
<keyword evidence="3" id="KW-1185">Reference proteome</keyword>
<feature type="compositionally biased region" description="Basic and acidic residues" evidence="1">
    <location>
        <begin position="167"/>
        <end position="184"/>
    </location>
</feature>
<proteinExistence type="predicted"/>
<organism evidence="2 3">
    <name type="scientific">Drosophila gunungcola</name>
    <name type="common">fruit fly</name>
    <dbReference type="NCBI Taxonomy" id="103775"/>
    <lineage>
        <taxon>Eukaryota</taxon>
        <taxon>Metazoa</taxon>
        <taxon>Ecdysozoa</taxon>
        <taxon>Arthropoda</taxon>
        <taxon>Hexapoda</taxon>
        <taxon>Insecta</taxon>
        <taxon>Pterygota</taxon>
        <taxon>Neoptera</taxon>
        <taxon>Endopterygota</taxon>
        <taxon>Diptera</taxon>
        <taxon>Brachycera</taxon>
        <taxon>Muscomorpha</taxon>
        <taxon>Ephydroidea</taxon>
        <taxon>Drosophilidae</taxon>
        <taxon>Drosophila</taxon>
        <taxon>Sophophora</taxon>
    </lineage>
</organism>
<evidence type="ECO:0000256" key="1">
    <source>
        <dbReference type="SAM" id="MobiDB-lite"/>
    </source>
</evidence>
<comment type="caution">
    <text evidence="2">The sequence shown here is derived from an EMBL/GenBank/DDBJ whole genome shotgun (WGS) entry which is preliminary data.</text>
</comment>
<feature type="compositionally biased region" description="Basic and acidic residues" evidence="1">
    <location>
        <begin position="293"/>
        <end position="303"/>
    </location>
</feature>
<evidence type="ECO:0000313" key="3">
    <source>
        <dbReference type="Proteomes" id="UP001059596"/>
    </source>
</evidence>
<evidence type="ECO:0000313" key="2">
    <source>
        <dbReference type="EMBL" id="KAI8042306.1"/>
    </source>
</evidence>
<sequence length="318" mass="36867">MPPVLRKKLVKRSTPGRGNRNAFQNFLACCKQENGWIRNDKLQLSASAKWNKFDTKQRGEFSYNRYKVNMPYKLDLATLDEIFEGPYNLRSLDNGEVRVIESARNMSYSSSSISIVQTDIHSSSEINEVRQPDAKLNEIEELAYTEEPQEVEGPKKRSKRAKKIPKKLNDGMRKPVKRLKENPAKKRGSTRNDPAVQNKRLSLVGRKTSSFWTYKNFLRRFRQANPGRMAVEAATMWRKMSLEERDEFRGNSLVKRKTAISTQFPEEPFEYSESGSDMEPMQQASDGQLPVSTDRRESRENKRGFLSQALKKVKSFFY</sequence>